<dbReference type="EMBL" id="JADPVI010000001">
    <property type="protein sequence ID" value="MBF8456836.1"/>
    <property type="molecule type" value="Genomic_DNA"/>
</dbReference>
<protein>
    <submittedName>
        <fullName evidence="1">Uncharacterized protein</fullName>
    </submittedName>
</protein>
<keyword evidence="2" id="KW-1185">Reference proteome</keyword>
<evidence type="ECO:0000313" key="1">
    <source>
        <dbReference type="EMBL" id="MBF8456836.1"/>
    </source>
</evidence>
<accession>A0ABS0FAT8</accession>
<dbReference type="Proteomes" id="UP000660070">
    <property type="component" value="Unassembled WGS sequence"/>
</dbReference>
<organism evidence="1 2">
    <name type="scientific">Kaistella gelatinilytica</name>
    <dbReference type="NCBI Taxonomy" id="2787636"/>
    <lineage>
        <taxon>Bacteria</taxon>
        <taxon>Pseudomonadati</taxon>
        <taxon>Bacteroidota</taxon>
        <taxon>Flavobacteriia</taxon>
        <taxon>Flavobacteriales</taxon>
        <taxon>Weeksellaceae</taxon>
        <taxon>Chryseobacterium group</taxon>
        <taxon>Kaistella</taxon>
    </lineage>
</organism>
<comment type="caution">
    <text evidence="1">The sequence shown here is derived from an EMBL/GenBank/DDBJ whole genome shotgun (WGS) entry which is preliminary data.</text>
</comment>
<evidence type="ECO:0000313" key="2">
    <source>
        <dbReference type="Proteomes" id="UP000660070"/>
    </source>
</evidence>
<sequence length="299" mass="35432">MNQTENTYYDELKWNSVKSEFLNLENNPNPTILNQRTDLYEKLDLKKGNTFTSQLFDLKTSLPFNGTQKGTWKLENNNLILTIKQKNEELKRIYLVQEISKSKLALKIIREVSIEKGKQNTIYDLSNKEKSFNGIVNEIGIDKNEFLSESGEYFDDFWEFRNFGKYQVLSRWLKQGDDISKYSESIKDIINGNCWNYMPYYDPIFENTNQRLIFNKNRELIIRYGDLSSRNGGCGTLSNEDYKVDWEWNKGKNTITINFNNKEKIPFEILSLFREKELKTAKFKIIAKNDKVMIWENIE</sequence>
<dbReference type="RefSeq" id="WP_196079329.1">
    <property type="nucleotide sequence ID" value="NZ_JADPVI010000001.1"/>
</dbReference>
<proteinExistence type="predicted"/>
<name>A0ABS0FAT8_9FLAO</name>
<reference evidence="1 2" key="1">
    <citation type="submission" date="2020-11" db="EMBL/GenBank/DDBJ databases">
        <title>Kaistella gelatinilytica sp. nov., a flavobacterium isolated from Antarctic Soil.</title>
        <authorList>
            <person name="Li J."/>
        </authorList>
    </citation>
    <scope>NUCLEOTIDE SEQUENCE [LARGE SCALE GENOMIC DNA]</scope>
    <source>
        <strain evidence="1 2">G5-32</strain>
    </source>
</reference>
<gene>
    <name evidence="1" type="ORF">IV494_06525</name>
</gene>